<gene>
    <name evidence="1" type="ORF">Tci_027538</name>
</gene>
<name>A0A6L2L3A9_TANCI</name>
<sequence>MCGGGDGEWFGVRRCGEKAEKRGAVFWREALCIAQCFKEDDRDGSREFTTYGMRKGCFIWSVRYLVNIDDFMNPLPEGWSIWSTVWSIVLGEREDDSCLVINLSRKVVQYNLISKTLHEIYDIGTNQLDDNLVDDELIMPFRADQSVYEFIPSSVSV</sequence>
<dbReference type="AlphaFoldDB" id="A0A6L2L3A9"/>
<dbReference type="EMBL" id="BKCJ010003516">
    <property type="protein sequence ID" value="GEU55560.1"/>
    <property type="molecule type" value="Genomic_DNA"/>
</dbReference>
<comment type="caution">
    <text evidence="1">The sequence shown here is derived from an EMBL/GenBank/DDBJ whole genome shotgun (WGS) entry which is preliminary data.</text>
</comment>
<accession>A0A6L2L3A9</accession>
<protein>
    <submittedName>
        <fullName evidence="1">Uncharacterized protein</fullName>
    </submittedName>
</protein>
<reference evidence="1" key="1">
    <citation type="journal article" date="2019" name="Sci. Rep.">
        <title>Draft genome of Tanacetum cinerariifolium, the natural source of mosquito coil.</title>
        <authorList>
            <person name="Yamashiro T."/>
            <person name="Shiraishi A."/>
            <person name="Satake H."/>
            <person name="Nakayama K."/>
        </authorList>
    </citation>
    <scope>NUCLEOTIDE SEQUENCE</scope>
</reference>
<proteinExistence type="predicted"/>
<organism evidence="1">
    <name type="scientific">Tanacetum cinerariifolium</name>
    <name type="common">Dalmatian daisy</name>
    <name type="synonym">Chrysanthemum cinerariifolium</name>
    <dbReference type="NCBI Taxonomy" id="118510"/>
    <lineage>
        <taxon>Eukaryota</taxon>
        <taxon>Viridiplantae</taxon>
        <taxon>Streptophyta</taxon>
        <taxon>Embryophyta</taxon>
        <taxon>Tracheophyta</taxon>
        <taxon>Spermatophyta</taxon>
        <taxon>Magnoliopsida</taxon>
        <taxon>eudicotyledons</taxon>
        <taxon>Gunneridae</taxon>
        <taxon>Pentapetalae</taxon>
        <taxon>asterids</taxon>
        <taxon>campanulids</taxon>
        <taxon>Asterales</taxon>
        <taxon>Asteraceae</taxon>
        <taxon>Asteroideae</taxon>
        <taxon>Anthemideae</taxon>
        <taxon>Anthemidinae</taxon>
        <taxon>Tanacetum</taxon>
    </lineage>
</organism>
<evidence type="ECO:0000313" key="1">
    <source>
        <dbReference type="EMBL" id="GEU55560.1"/>
    </source>
</evidence>